<dbReference type="GO" id="GO:0005524">
    <property type="term" value="F:ATP binding"/>
    <property type="evidence" value="ECO:0007669"/>
    <property type="project" value="UniProtKB-KW"/>
</dbReference>
<dbReference type="NCBIfam" id="TIGR00229">
    <property type="entry name" value="sensory_box"/>
    <property type="match status" value="1"/>
</dbReference>
<dbReference type="InterPro" id="IPR035965">
    <property type="entry name" value="PAS-like_dom_sf"/>
</dbReference>
<keyword evidence="5" id="KW-0547">Nucleotide-binding</keyword>
<dbReference type="Pfam" id="PF08448">
    <property type="entry name" value="PAS_4"/>
    <property type="match status" value="2"/>
</dbReference>
<evidence type="ECO:0000259" key="8">
    <source>
        <dbReference type="SMART" id="SM00091"/>
    </source>
</evidence>
<protein>
    <recommendedName>
        <fullName evidence="2">histidine kinase</fullName>
        <ecNumber evidence="2">2.7.13.3</ecNumber>
    </recommendedName>
</protein>
<dbReference type="InterPro" id="IPR036890">
    <property type="entry name" value="HATPase_C_sf"/>
</dbReference>
<feature type="domain" description="Signal transduction histidine kinase HWE region" evidence="9">
    <location>
        <begin position="311"/>
        <end position="390"/>
    </location>
</feature>
<gene>
    <name evidence="10" type="ORF">DJ019_18575</name>
</gene>
<evidence type="ECO:0000313" key="11">
    <source>
        <dbReference type="Proteomes" id="UP000249524"/>
    </source>
</evidence>
<name>A0A328BCR9_9CAUL</name>
<evidence type="ECO:0000256" key="4">
    <source>
        <dbReference type="ARBA" id="ARBA00022679"/>
    </source>
</evidence>
<dbReference type="AlphaFoldDB" id="A0A328BCR9"/>
<evidence type="ECO:0000256" key="3">
    <source>
        <dbReference type="ARBA" id="ARBA00022553"/>
    </source>
</evidence>
<evidence type="ECO:0000256" key="6">
    <source>
        <dbReference type="ARBA" id="ARBA00022777"/>
    </source>
</evidence>
<evidence type="ECO:0000259" key="9">
    <source>
        <dbReference type="SMART" id="SM00911"/>
    </source>
</evidence>
<feature type="domain" description="PAS" evidence="8">
    <location>
        <begin position="179"/>
        <end position="244"/>
    </location>
</feature>
<dbReference type="Proteomes" id="UP000249524">
    <property type="component" value="Unassembled WGS sequence"/>
</dbReference>
<dbReference type="InterPro" id="IPR000014">
    <property type="entry name" value="PAS"/>
</dbReference>
<dbReference type="InterPro" id="IPR013656">
    <property type="entry name" value="PAS_4"/>
</dbReference>
<dbReference type="GO" id="GO:0004673">
    <property type="term" value="F:protein histidine kinase activity"/>
    <property type="evidence" value="ECO:0007669"/>
    <property type="project" value="UniProtKB-EC"/>
</dbReference>
<dbReference type="SMART" id="SM00911">
    <property type="entry name" value="HWE_HK"/>
    <property type="match status" value="1"/>
</dbReference>
<dbReference type="SUPFAM" id="SSF55874">
    <property type="entry name" value="ATPase domain of HSP90 chaperone/DNA topoisomerase II/histidine kinase"/>
    <property type="match status" value="1"/>
</dbReference>
<dbReference type="OrthoDB" id="9760752at2"/>
<accession>A0A328BCR9</accession>
<organism evidence="10 11">
    <name type="scientific">Phenylobacterium kunshanense</name>
    <dbReference type="NCBI Taxonomy" id="1445034"/>
    <lineage>
        <taxon>Bacteria</taxon>
        <taxon>Pseudomonadati</taxon>
        <taxon>Pseudomonadota</taxon>
        <taxon>Alphaproteobacteria</taxon>
        <taxon>Caulobacterales</taxon>
        <taxon>Caulobacteraceae</taxon>
        <taxon>Phenylobacterium</taxon>
    </lineage>
</organism>
<dbReference type="Gene3D" id="3.30.565.10">
    <property type="entry name" value="Histidine kinase-like ATPase, C-terminal domain"/>
    <property type="match status" value="1"/>
</dbReference>
<dbReference type="InterPro" id="IPR011102">
    <property type="entry name" value="Sig_transdc_His_kinase_HWE"/>
</dbReference>
<evidence type="ECO:0000256" key="1">
    <source>
        <dbReference type="ARBA" id="ARBA00000085"/>
    </source>
</evidence>
<dbReference type="CDD" id="cd00130">
    <property type="entry name" value="PAS"/>
    <property type="match status" value="1"/>
</dbReference>
<keyword evidence="11" id="KW-1185">Reference proteome</keyword>
<dbReference type="SUPFAM" id="SSF55785">
    <property type="entry name" value="PYP-like sensor domain (PAS domain)"/>
    <property type="match status" value="2"/>
</dbReference>
<dbReference type="PANTHER" id="PTHR41523:SF7">
    <property type="entry name" value="HISTIDINE KINASE"/>
    <property type="match status" value="1"/>
</dbReference>
<keyword evidence="6 10" id="KW-0418">Kinase</keyword>
<feature type="domain" description="PAS" evidence="8">
    <location>
        <begin position="15"/>
        <end position="83"/>
    </location>
</feature>
<dbReference type="Pfam" id="PF07536">
    <property type="entry name" value="HWE_HK"/>
    <property type="match status" value="1"/>
</dbReference>
<keyword evidence="3" id="KW-0597">Phosphoprotein</keyword>
<evidence type="ECO:0000256" key="7">
    <source>
        <dbReference type="ARBA" id="ARBA00022840"/>
    </source>
</evidence>
<reference evidence="10 11" key="1">
    <citation type="submission" date="2018-05" db="EMBL/GenBank/DDBJ databases">
        <authorList>
            <person name="Lanie J.A."/>
            <person name="Ng W.-L."/>
            <person name="Kazmierczak K.M."/>
            <person name="Andrzejewski T.M."/>
            <person name="Davidsen T.M."/>
            <person name="Wayne K.J."/>
            <person name="Tettelin H."/>
            <person name="Glass J.I."/>
            <person name="Rusch D."/>
            <person name="Podicherti R."/>
            <person name="Tsui H.-C.T."/>
            <person name="Winkler M.E."/>
        </authorList>
    </citation>
    <scope>NUCLEOTIDE SEQUENCE [LARGE SCALE GENOMIC DNA]</scope>
    <source>
        <strain evidence="10 11">BUT-10</strain>
    </source>
</reference>
<dbReference type="SMART" id="SM00091">
    <property type="entry name" value="PAS"/>
    <property type="match status" value="2"/>
</dbReference>
<proteinExistence type="predicted"/>
<dbReference type="Gene3D" id="3.30.450.20">
    <property type="entry name" value="PAS domain"/>
    <property type="match status" value="2"/>
</dbReference>
<dbReference type="RefSeq" id="WP_111277852.1">
    <property type="nucleotide sequence ID" value="NZ_QFYS01000010.1"/>
</dbReference>
<dbReference type="EC" id="2.7.13.3" evidence="2"/>
<dbReference type="PANTHER" id="PTHR41523">
    <property type="entry name" value="TWO-COMPONENT SYSTEM SENSOR PROTEIN"/>
    <property type="match status" value="1"/>
</dbReference>
<dbReference type="EMBL" id="QFYS01000010">
    <property type="protein sequence ID" value="RAK62858.1"/>
    <property type="molecule type" value="Genomic_DNA"/>
</dbReference>
<evidence type="ECO:0000313" key="10">
    <source>
        <dbReference type="EMBL" id="RAK62858.1"/>
    </source>
</evidence>
<comment type="catalytic activity">
    <reaction evidence="1">
        <text>ATP + protein L-histidine = ADP + protein N-phospho-L-histidine.</text>
        <dbReference type="EC" id="2.7.13.3"/>
    </reaction>
</comment>
<evidence type="ECO:0000256" key="2">
    <source>
        <dbReference type="ARBA" id="ARBA00012438"/>
    </source>
</evidence>
<comment type="caution">
    <text evidence="10">The sequence shown here is derived from an EMBL/GenBank/DDBJ whole genome shotgun (WGS) entry which is preliminary data.</text>
</comment>
<evidence type="ECO:0000256" key="5">
    <source>
        <dbReference type="ARBA" id="ARBA00022741"/>
    </source>
</evidence>
<sequence>MRAEMEAVMAGAAMPDFAALFGALPSPHMVLDRELNYIAVNQAYCTVLERRAEDLLGRNLFDAFPNPGEGGGRLRASFERVLETGQPDTIALIPYPIERPASRGGGFEMRYWSAAHVPLLGPDGRTAFIVQNTVDVTELQRLKTMAYGPGGEPAPGEKELLLRAQEAEKVNLSLLQETEGLRDLFMQAPGFIAVLAGPDLRFALVNRAYQRLIGHRQVIGRSVAEALPEVAAQGFVELLQGVLNSGEPYIGQALSVRLQRTVGAPLEERFVDFIYQPIQAPDGKISGVFVEGSDVTDRVLAERQQKLLLDELNHRVKNSLATVQAIAHQTLRNAATPSDFHEAFESRLLALAATHDLLTASSWRGAALRDLLLAELRPFAAEQYALSGAEVELTSAGTLALGLVLHELATNAAKYGALSKAGGRVDISWRADGDWLDLQWAETGGPPVAPPTRRGFGSRLIERSLKDQLGGVARLDFDPAGLICAIRLPLQTGAIRS</sequence>
<keyword evidence="7" id="KW-0067">ATP-binding</keyword>
<keyword evidence="4" id="KW-0808">Transferase</keyword>